<dbReference type="Pfam" id="PF12833">
    <property type="entry name" value="HTH_18"/>
    <property type="match status" value="1"/>
</dbReference>
<keyword evidence="2" id="KW-0238">DNA-binding</keyword>
<feature type="domain" description="HTH araC/xylS-type" evidence="4">
    <location>
        <begin position="295"/>
        <end position="393"/>
    </location>
</feature>
<dbReference type="EMBL" id="QSEP01000187">
    <property type="protein sequence ID" value="RGZ76526.1"/>
    <property type="molecule type" value="Genomic_DNA"/>
</dbReference>
<dbReference type="InterPro" id="IPR009215">
    <property type="entry name" value="TIM-br_IGPS-like"/>
</dbReference>
<dbReference type="InterPro" id="IPR009057">
    <property type="entry name" value="Homeodomain-like_sf"/>
</dbReference>
<proteinExistence type="predicted"/>
<dbReference type="GO" id="GO:0003700">
    <property type="term" value="F:DNA-binding transcription factor activity"/>
    <property type="evidence" value="ECO:0007669"/>
    <property type="project" value="InterPro"/>
</dbReference>
<protein>
    <submittedName>
        <fullName evidence="6">Helix-turn-helix domain-containing protein</fullName>
    </submittedName>
</protein>
<keyword evidence="3" id="KW-0804">Transcription</keyword>
<accession>A0A415G2W6</accession>
<organism evidence="6 7">
    <name type="scientific">Anaerobutyricum hallii</name>
    <dbReference type="NCBI Taxonomy" id="39488"/>
    <lineage>
        <taxon>Bacteria</taxon>
        <taxon>Bacillati</taxon>
        <taxon>Bacillota</taxon>
        <taxon>Clostridia</taxon>
        <taxon>Lachnospirales</taxon>
        <taxon>Lachnospiraceae</taxon>
        <taxon>Anaerobutyricum</taxon>
    </lineage>
</organism>
<keyword evidence="1" id="KW-0805">Transcription regulation</keyword>
<dbReference type="InterPro" id="IPR015813">
    <property type="entry name" value="Pyrv/PenolPyrv_kinase-like_dom"/>
</dbReference>
<dbReference type="InterPro" id="IPR013785">
    <property type="entry name" value="Aldolase_TIM"/>
</dbReference>
<dbReference type="InterPro" id="IPR051353">
    <property type="entry name" value="Tobamovirus_resist_UPF0261"/>
</dbReference>
<dbReference type="InterPro" id="IPR020449">
    <property type="entry name" value="Tscrpt_reg_AraC-type_HTH"/>
</dbReference>
<dbReference type="SMART" id="SM00342">
    <property type="entry name" value="HTH_ARAC"/>
    <property type="match status" value="1"/>
</dbReference>
<dbReference type="PRINTS" id="PR00032">
    <property type="entry name" value="HTHARAC"/>
</dbReference>
<dbReference type="GO" id="GO:0003824">
    <property type="term" value="F:catalytic activity"/>
    <property type="evidence" value="ECO:0007669"/>
    <property type="project" value="InterPro"/>
</dbReference>
<sequence length="407" mass="46368">MDREYILRLLRAQINVNGHIIGAAVGSGMTAKFAAMGGADLLLALSAGKYRIMGRSSFASYFCYGNSNEQVMEMGQRELFPIIKDTPIVFGLMANDPSLHLYEHLKAIKEAGFSGIVNFPTMALIDGQFREALEEEGNTYKQEVEAIHLARYLDLFTIAFVTTEEETRQMIEAGADVICVNLGLTKGGFLGPKRHLSIEDARRMTDKIYALCNEMNPDIIKMIYAGPANTPIDMQYMYQNTECQGYIGGSTFDRIPTERAIYNTMKAFKSYGDFDRNNPMTRLLDGDWNARTTVEFVQKYVEEHYMDEVILGDLALVAHVSPSYLSTRFKKETGASFTEYLIRYRVNKAKNLLKEKQNRCREVAENVGYKDYAQFSKIFKKYVGLSPKEYQRMALEEENQYKHKKSE</sequence>
<dbReference type="Gene3D" id="1.10.10.60">
    <property type="entry name" value="Homeodomain-like"/>
    <property type="match status" value="2"/>
</dbReference>
<evidence type="ECO:0000313" key="5">
    <source>
        <dbReference type="EMBL" id="RGZ76526.1"/>
    </source>
</evidence>
<dbReference type="Gene3D" id="3.20.20.70">
    <property type="entry name" value="Aldolase class I"/>
    <property type="match status" value="1"/>
</dbReference>
<evidence type="ECO:0000313" key="6">
    <source>
        <dbReference type="EMBL" id="RHK32658.1"/>
    </source>
</evidence>
<dbReference type="PANTHER" id="PTHR31862:SF1">
    <property type="entry name" value="UPF0261 DOMAIN PROTEIN (AFU_ORTHOLOGUE AFUA_1G10120)"/>
    <property type="match status" value="1"/>
</dbReference>
<dbReference type="Proteomes" id="UP000286561">
    <property type="component" value="Unassembled WGS sequence"/>
</dbReference>
<evidence type="ECO:0000256" key="1">
    <source>
        <dbReference type="ARBA" id="ARBA00023015"/>
    </source>
</evidence>
<dbReference type="SUPFAM" id="SSF46689">
    <property type="entry name" value="Homeodomain-like"/>
    <property type="match status" value="2"/>
</dbReference>
<evidence type="ECO:0000256" key="2">
    <source>
        <dbReference type="ARBA" id="ARBA00023125"/>
    </source>
</evidence>
<evidence type="ECO:0000313" key="8">
    <source>
        <dbReference type="Proteomes" id="UP000286561"/>
    </source>
</evidence>
<name>A0A415G2W6_9FIRM</name>
<comment type="caution">
    <text evidence="6">The sequence shown here is derived from an EMBL/GenBank/DDBJ whole genome shotgun (WGS) entry which is preliminary data.</text>
</comment>
<dbReference type="Proteomes" id="UP000283497">
    <property type="component" value="Unassembled WGS sequence"/>
</dbReference>
<dbReference type="GO" id="GO:0043565">
    <property type="term" value="F:sequence-specific DNA binding"/>
    <property type="evidence" value="ECO:0007669"/>
    <property type="project" value="InterPro"/>
</dbReference>
<dbReference type="Pfam" id="PF09370">
    <property type="entry name" value="PEP_hydrolase"/>
    <property type="match status" value="1"/>
</dbReference>
<dbReference type="SUPFAM" id="SSF51621">
    <property type="entry name" value="Phosphoenolpyruvate/pyruvate domain"/>
    <property type="match status" value="1"/>
</dbReference>
<evidence type="ECO:0000259" key="4">
    <source>
        <dbReference type="PROSITE" id="PS01124"/>
    </source>
</evidence>
<evidence type="ECO:0000313" key="7">
    <source>
        <dbReference type="Proteomes" id="UP000283497"/>
    </source>
</evidence>
<dbReference type="EMBL" id="QRNJ01000106">
    <property type="protein sequence ID" value="RHK32658.1"/>
    <property type="molecule type" value="Genomic_DNA"/>
</dbReference>
<dbReference type="InterPro" id="IPR018060">
    <property type="entry name" value="HTH_AraC"/>
</dbReference>
<dbReference type="PROSITE" id="PS01124">
    <property type="entry name" value="HTH_ARAC_FAMILY_2"/>
    <property type="match status" value="1"/>
</dbReference>
<dbReference type="RefSeq" id="WP_005349937.1">
    <property type="nucleotide sequence ID" value="NZ_CAJLIF010000010.1"/>
</dbReference>
<dbReference type="GeneID" id="75047994"/>
<dbReference type="AlphaFoldDB" id="A0A415G2W6"/>
<dbReference type="PANTHER" id="PTHR31862">
    <property type="entry name" value="UPF0261 DOMAIN PROTEIN (AFU_ORTHOLOGUE AFUA_1G10120)"/>
    <property type="match status" value="1"/>
</dbReference>
<reference evidence="7 8" key="1">
    <citation type="submission" date="2018-08" db="EMBL/GenBank/DDBJ databases">
        <title>A genome reference for cultivated species of the human gut microbiota.</title>
        <authorList>
            <person name="Zou Y."/>
            <person name="Xue W."/>
            <person name="Luo G."/>
        </authorList>
    </citation>
    <scope>NUCLEOTIDE SEQUENCE [LARGE SCALE GENOMIC DNA]</scope>
    <source>
        <strain evidence="6 7">AF45-14BH</strain>
        <strain evidence="5 8">AM48-23BH</strain>
    </source>
</reference>
<gene>
    <name evidence="6" type="ORF">DW068_16405</name>
    <name evidence="5" type="ORF">DW972_15100</name>
</gene>
<evidence type="ECO:0000256" key="3">
    <source>
        <dbReference type="ARBA" id="ARBA00023163"/>
    </source>
</evidence>